<keyword evidence="5 8" id="KW-0812">Transmembrane</keyword>
<accession>A0A1U7JL57</accession>
<evidence type="ECO:0000256" key="6">
    <source>
        <dbReference type="ARBA" id="ARBA00022989"/>
    </source>
</evidence>
<proteinExistence type="inferred from homology"/>
<keyword evidence="7 8" id="KW-0472">Membrane</keyword>
<dbReference type="EMBL" id="LVVZ01000005">
    <property type="protein sequence ID" value="OKL45381.1"/>
    <property type="molecule type" value="Genomic_DNA"/>
</dbReference>
<sequence length="251" mass="26734">MTHAPTDARPAISSATDDYLLGMRTIAPLLVAAGPVGLLFGALAAQKGLSALEILLMSAFVFAGGSQFVALDMWTTPLPWLTIALSTFLVNMRHVLMSMSLGPSTTTFTRTQKLVGFLFLADEVWALSEQKAARVQLSFAYYMGLVVPFYLMWVLSSFVGAFVGAAFTNPEAIGLDFAFTALFVFLVMSFWRGKRTGAVLAASGLAATIVYASVSGPWYIVAGTAAGMITAAICAKVFGLESDRITQEAAR</sequence>
<evidence type="ECO:0000313" key="9">
    <source>
        <dbReference type="EMBL" id="OKL45381.1"/>
    </source>
</evidence>
<evidence type="ECO:0000256" key="1">
    <source>
        <dbReference type="ARBA" id="ARBA00004651"/>
    </source>
</evidence>
<protein>
    <submittedName>
        <fullName evidence="9">Branched-chain amino acid ABC transporter permease</fullName>
    </submittedName>
</protein>
<feature type="transmembrane region" description="Helical" evidence="8">
    <location>
        <begin position="139"/>
        <end position="167"/>
    </location>
</feature>
<dbReference type="AlphaFoldDB" id="A0A1U7JL57"/>
<dbReference type="Pfam" id="PF03591">
    <property type="entry name" value="AzlC"/>
    <property type="match status" value="1"/>
</dbReference>
<comment type="subcellular location">
    <subcellularLocation>
        <location evidence="1">Cell membrane</location>
        <topology evidence="1">Multi-pass membrane protein</topology>
    </subcellularLocation>
</comment>
<feature type="transmembrane region" description="Helical" evidence="8">
    <location>
        <begin position="52"/>
        <end position="71"/>
    </location>
</feature>
<dbReference type="PANTHER" id="PTHR34979">
    <property type="entry name" value="INNER MEMBRANE PROTEIN YGAZ"/>
    <property type="match status" value="1"/>
</dbReference>
<keyword evidence="3" id="KW-0813">Transport</keyword>
<name>A0A1U7JL57_9HYPH</name>
<evidence type="ECO:0000256" key="8">
    <source>
        <dbReference type="SAM" id="Phobius"/>
    </source>
</evidence>
<reference evidence="9 10" key="1">
    <citation type="submission" date="2016-03" db="EMBL/GenBank/DDBJ databases">
        <title>Genome sequence of Nesiotobacter sp. nov., a moderately halophilic alphaproteobacterium isolated from the Yellow Sea, China.</title>
        <authorList>
            <person name="Zhang G."/>
            <person name="Zhang R."/>
        </authorList>
    </citation>
    <scope>NUCLEOTIDE SEQUENCE [LARGE SCALE GENOMIC DNA]</scope>
    <source>
        <strain evidence="9 10">WB1-6</strain>
    </source>
</reference>
<keyword evidence="4" id="KW-1003">Cell membrane</keyword>
<feature type="transmembrane region" description="Helical" evidence="8">
    <location>
        <begin position="198"/>
        <end position="214"/>
    </location>
</feature>
<feature type="transmembrane region" description="Helical" evidence="8">
    <location>
        <begin position="220"/>
        <end position="238"/>
    </location>
</feature>
<keyword evidence="10" id="KW-1185">Reference proteome</keyword>
<evidence type="ECO:0000256" key="7">
    <source>
        <dbReference type="ARBA" id="ARBA00023136"/>
    </source>
</evidence>
<evidence type="ECO:0000256" key="2">
    <source>
        <dbReference type="ARBA" id="ARBA00010735"/>
    </source>
</evidence>
<dbReference type="RefSeq" id="WP_051268712.1">
    <property type="nucleotide sequence ID" value="NZ_LVVZ01000005.1"/>
</dbReference>
<keyword evidence="6 8" id="KW-1133">Transmembrane helix</keyword>
<gene>
    <name evidence="9" type="ORF">A3843_03385</name>
</gene>
<feature type="transmembrane region" description="Helical" evidence="8">
    <location>
        <begin position="173"/>
        <end position="191"/>
    </location>
</feature>
<dbReference type="InterPro" id="IPR011606">
    <property type="entry name" value="Brnchd-chn_aa_trnsp_permease"/>
</dbReference>
<feature type="transmembrane region" description="Helical" evidence="8">
    <location>
        <begin position="26"/>
        <end position="45"/>
    </location>
</feature>
<evidence type="ECO:0000256" key="5">
    <source>
        <dbReference type="ARBA" id="ARBA00022692"/>
    </source>
</evidence>
<dbReference type="GO" id="GO:1903785">
    <property type="term" value="P:L-valine transmembrane transport"/>
    <property type="evidence" value="ECO:0007669"/>
    <property type="project" value="TreeGrafter"/>
</dbReference>
<organism evidence="9 10">
    <name type="scientific">Pseudovibrio exalbescens</name>
    <dbReference type="NCBI Taxonomy" id="197461"/>
    <lineage>
        <taxon>Bacteria</taxon>
        <taxon>Pseudomonadati</taxon>
        <taxon>Pseudomonadota</taxon>
        <taxon>Alphaproteobacteria</taxon>
        <taxon>Hyphomicrobiales</taxon>
        <taxon>Stappiaceae</taxon>
        <taxon>Pseudovibrio</taxon>
    </lineage>
</organism>
<evidence type="ECO:0000256" key="4">
    <source>
        <dbReference type="ARBA" id="ARBA00022475"/>
    </source>
</evidence>
<feature type="transmembrane region" description="Helical" evidence="8">
    <location>
        <begin position="77"/>
        <end position="96"/>
    </location>
</feature>
<evidence type="ECO:0000256" key="3">
    <source>
        <dbReference type="ARBA" id="ARBA00022448"/>
    </source>
</evidence>
<comment type="caution">
    <text evidence="9">The sequence shown here is derived from an EMBL/GenBank/DDBJ whole genome shotgun (WGS) entry which is preliminary data.</text>
</comment>
<evidence type="ECO:0000313" key="10">
    <source>
        <dbReference type="Proteomes" id="UP000185783"/>
    </source>
</evidence>
<dbReference type="PANTHER" id="PTHR34979:SF1">
    <property type="entry name" value="INNER MEMBRANE PROTEIN YGAZ"/>
    <property type="match status" value="1"/>
</dbReference>
<dbReference type="Proteomes" id="UP000185783">
    <property type="component" value="Unassembled WGS sequence"/>
</dbReference>
<comment type="similarity">
    <text evidence="2">Belongs to the AzlC family.</text>
</comment>
<dbReference type="GO" id="GO:0005886">
    <property type="term" value="C:plasma membrane"/>
    <property type="evidence" value="ECO:0007669"/>
    <property type="project" value="UniProtKB-SubCell"/>
</dbReference>